<comment type="similarity">
    <text evidence="5 18">Belongs to the CDS family.</text>
</comment>
<comment type="caution">
    <text evidence="20">The sequence shown here is derived from an EMBL/GenBank/DDBJ whole genome shotgun (WGS) entry which is preliminary data.</text>
</comment>
<keyword evidence="13 19" id="KW-1133">Transmembrane helix</keyword>
<keyword evidence="14" id="KW-0443">Lipid metabolism</keyword>
<dbReference type="PROSITE" id="PS01315">
    <property type="entry name" value="CDS"/>
    <property type="match status" value="1"/>
</dbReference>
<reference evidence="20 21" key="1">
    <citation type="submission" date="2011-08" db="EMBL/GenBank/DDBJ databases">
        <authorList>
            <person name="Weinstock G."/>
            <person name="Sodergren E."/>
            <person name="Clifton S."/>
            <person name="Fulton L."/>
            <person name="Fulton B."/>
            <person name="Courtney L."/>
            <person name="Fronick C."/>
            <person name="Harrison M."/>
            <person name="Strong C."/>
            <person name="Farmer C."/>
            <person name="Delahaunty K."/>
            <person name="Markovic C."/>
            <person name="Hall O."/>
            <person name="Minx P."/>
            <person name="Tomlinson C."/>
            <person name="Mitreva M."/>
            <person name="Hou S."/>
            <person name="Chen J."/>
            <person name="Wollam A."/>
            <person name="Pepin K.H."/>
            <person name="Johnson M."/>
            <person name="Bhonagiri V."/>
            <person name="Zhang X."/>
            <person name="Suruliraj S."/>
            <person name="Warren W."/>
            <person name="Chinwalla A."/>
            <person name="Mardis E.R."/>
            <person name="Wilson R.K."/>
        </authorList>
    </citation>
    <scope>NUCLEOTIDE SEQUENCE [LARGE SCALE GENOMIC DNA]</scope>
    <source>
        <strain evidence="20 21">ATCC 33091</strain>
    </source>
</reference>
<feature type="transmembrane region" description="Helical" evidence="19">
    <location>
        <begin position="35"/>
        <end position="51"/>
    </location>
</feature>
<dbReference type="PANTHER" id="PTHR46382">
    <property type="entry name" value="PHOSPHATIDATE CYTIDYLYLTRANSFERASE"/>
    <property type="match status" value="1"/>
</dbReference>
<keyword evidence="10 18" id="KW-0808">Transferase</keyword>
<dbReference type="Pfam" id="PF01148">
    <property type="entry name" value="CTP_transf_1"/>
    <property type="match status" value="1"/>
</dbReference>
<keyword evidence="15 19" id="KW-0472">Membrane</keyword>
<evidence type="ECO:0000256" key="2">
    <source>
        <dbReference type="ARBA" id="ARBA00004651"/>
    </source>
</evidence>
<keyword evidence="8" id="KW-1003">Cell membrane</keyword>
<evidence type="ECO:0000256" key="5">
    <source>
        <dbReference type="ARBA" id="ARBA00010185"/>
    </source>
</evidence>
<evidence type="ECO:0000313" key="21">
    <source>
        <dbReference type="Proteomes" id="UP000003597"/>
    </source>
</evidence>
<dbReference type="GO" id="GO:0005886">
    <property type="term" value="C:plasma membrane"/>
    <property type="evidence" value="ECO:0007669"/>
    <property type="project" value="UniProtKB-SubCell"/>
</dbReference>
<dbReference type="EC" id="2.7.7.41" evidence="6 18"/>
<proteinExistence type="inferred from homology"/>
<keyword evidence="9" id="KW-0444">Lipid biosynthesis</keyword>
<evidence type="ECO:0000256" key="7">
    <source>
        <dbReference type="ARBA" id="ARBA00019373"/>
    </source>
</evidence>
<evidence type="ECO:0000256" key="16">
    <source>
        <dbReference type="ARBA" id="ARBA00023209"/>
    </source>
</evidence>
<protein>
    <recommendedName>
        <fullName evidence="7 18">Phosphatidate cytidylyltransferase</fullName>
        <ecNumber evidence="6 18">2.7.7.41</ecNumber>
    </recommendedName>
</protein>
<evidence type="ECO:0000256" key="4">
    <source>
        <dbReference type="ARBA" id="ARBA00005189"/>
    </source>
</evidence>
<evidence type="ECO:0000256" key="6">
    <source>
        <dbReference type="ARBA" id="ARBA00012487"/>
    </source>
</evidence>
<evidence type="ECO:0000256" key="8">
    <source>
        <dbReference type="ARBA" id="ARBA00022475"/>
    </source>
</evidence>
<evidence type="ECO:0000256" key="1">
    <source>
        <dbReference type="ARBA" id="ARBA00001698"/>
    </source>
</evidence>
<dbReference type="PANTHER" id="PTHR46382:SF1">
    <property type="entry name" value="PHOSPHATIDATE CYTIDYLYLTRANSFERASE"/>
    <property type="match status" value="1"/>
</dbReference>
<dbReference type="EMBL" id="AGCN01000032">
    <property type="protein sequence ID" value="EHN61234.1"/>
    <property type="molecule type" value="Genomic_DNA"/>
</dbReference>
<evidence type="ECO:0000256" key="3">
    <source>
        <dbReference type="ARBA" id="ARBA00005119"/>
    </source>
</evidence>
<feature type="transmembrane region" description="Helical" evidence="19">
    <location>
        <begin position="58"/>
        <end position="74"/>
    </location>
</feature>
<feature type="transmembrane region" description="Helical" evidence="19">
    <location>
        <begin position="208"/>
        <end position="228"/>
    </location>
</feature>
<dbReference type="InterPro" id="IPR000374">
    <property type="entry name" value="PC_trans"/>
</dbReference>
<comment type="pathway">
    <text evidence="3 18">Phospholipid metabolism; CDP-diacylglycerol biosynthesis; CDP-diacylglycerol from sn-glycerol 3-phosphate: step 3/3.</text>
</comment>
<dbReference type="AlphaFoldDB" id="A0AB72Z8I7"/>
<comment type="catalytic activity">
    <reaction evidence="1 18">
        <text>a 1,2-diacyl-sn-glycero-3-phosphate + CTP + H(+) = a CDP-1,2-diacyl-sn-glycerol + diphosphate</text>
        <dbReference type="Rhea" id="RHEA:16229"/>
        <dbReference type="ChEBI" id="CHEBI:15378"/>
        <dbReference type="ChEBI" id="CHEBI:33019"/>
        <dbReference type="ChEBI" id="CHEBI:37563"/>
        <dbReference type="ChEBI" id="CHEBI:58332"/>
        <dbReference type="ChEBI" id="CHEBI:58608"/>
        <dbReference type="EC" id="2.7.7.41"/>
    </reaction>
</comment>
<evidence type="ECO:0000256" key="12">
    <source>
        <dbReference type="ARBA" id="ARBA00022695"/>
    </source>
</evidence>
<comment type="pathway">
    <text evidence="4">Lipid metabolism.</text>
</comment>
<evidence type="ECO:0000256" key="13">
    <source>
        <dbReference type="ARBA" id="ARBA00022989"/>
    </source>
</evidence>
<sequence length="271" mass="30182">MEGSREEKRLKTRIITAVVALIFFIPFVVYGGIPFELLSILLATIALYEVLVMTKQRIFSMNGIITLLLMWLVVVPDRYLDFLDKLHITEMEVIFILMALLLANTVFSRNKFHFDQVGICMVAAFYTGFGFHYLALTREAGLMYVLFALFIVWSTDTGAYFIGKAIGKHKLAPNVSPNKTVEGFIGGIVCALVIAGGFYYFAELPGNIALVLALLVFLSIFGQLGDLVESALKRFYGVKDSGKILPGHGGILDRFDSLLFVLPLLHILQII</sequence>
<dbReference type="GO" id="GO:0004605">
    <property type="term" value="F:phosphatidate cytidylyltransferase activity"/>
    <property type="evidence" value="ECO:0007669"/>
    <property type="project" value="UniProtKB-EC"/>
</dbReference>
<dbReference type="Proteomes" id="UP000003597">
    <property type="component" value="Unassembled WGS sequence"/>
</dbReference>
<feature type="transmembrane region" description="Helical" evidence="19">
    <location>
        <begin position="12"/>
        <end position="29"/>
    </location>
</feature>
<keyword evidence="17" id="KW-1208">Phospholipid metabolism</keyword>
<evidence type="ECO:0000256" key="9">
    <source>
        <dbReference type="ARBA" id="ARBA00022516"/>
    </source>
</evidence>
<evidence type="ECO:0000256" key="10">
    <source>
        <dbReference type="ARBA" id="ARBA00022679"/>
    </source>
</evidence>
<gene>
    <name evidence="20" type="ORF">HMPREF0557_01975</name>
</gene>
<evidence type="ECO:0000256" key="11">
    <source>
        <dbReference type="ARBA" id="ARBA00022692"/>
    </source>
</evidence>
<keyword evidence="12 18" id="KW-0548">Nucleotidyltransferase</keyword>
<keyword evidence="16" id="KW-0594">Phospholipid biosynthesis</keyword>
<evidence type="ECO:0000256" key="18">
    <source>
        <dbReference type="RuleBase" id="RU003938"/>
    </source>
</evidence>
<evidence type="ECO:0000313" key="20">
    <source>
        <dbReference type="EMBL" id="EHN61234.1"/>
    </source>
</evidence>
<evidence type="ECO:0000256" key="19">
    <source>
        <dbReference type="SAM" id="Phobius"/>
    </source>
</evidence>
<evidence type="ECO:0000256" key="17">
    <source>
        <dbReference type="ARBA" id="ARBA00023264"/>
    </source>
</evidence>
<evidence type="ECO:0000256" key="14">
    <source>
        <dbReference type="ARBA" id="ARBA00023098"/>
    </source>
</evidence>
<accession>A0AB72Z8I7</accession>
<feature type="transmembrane region" description="Helical" evidence="19">
    <location>
        <begin position="86"/>
        <end position="107"/>
    </location>
</feature>
<feature type="transmembrane region" description="Helical" evidence="19">
    <location>
        <begin position="119"/>
        <end position="136"/>
    </location>
</feature>
<feature type="transmembrane region" description="Helical" evidence="19">
    <location>
        <begin position="142"/>
        <end position="162"/>
    </location>
</feature>
<keyword evidence="11 18" id="KW-0812">Transmembrane</keyword>
<name>A0AB72Z8I7_LISIO</name>
<dbReference type="GO" id="GO:0016024">
    <property type="term" value="P:CDP-diacylglycerol biosynthetic process"/>
    <property type="evidence" value="ECO:0007669"/>
    <property type="project" value="TreeGrafter"/>
</dbReference>
<comment type="subcellular location">
    <subcellularLocation>
        <location evidence="2">Cell membrane</location>
        <topology evidence="2">Multi-pass membrane protein</topology>
    </subcellularLocation>
</comment>
<evidence type="ECO:0000256" key="15">
    <source>
        <dbReference type="ARBA" id="ARBA00023136"/>
    </source>
</evidence>
<keyword evidence="21" id="KW-1185">Reference proteome</keyword>
<organism evidence="20 21">
    <name type="scientific">Listeria innocua ATCC 33091</name>
    <dbReference type="NCBI Taxonomy" id="1002366"/>
    <lineage>
        <taxon>Bacteria</taxon>
        <taxon>Bacillati</taxon>
        <taxon>Bacillota</taxon>
        <taxon>Bacilli</taxon>
        <taxon>Bacillales</taxon>
        <taxon>Listeriaceae</taxon>
        <taxon>Listeria</taxon>
    </lineage>
</organism>
<feature type="transmembrane region" description="Helical" evidence="19">
    <location>
        <begin position="183"/>
        <end position="202"/>
    </location>
</feature>